<dbReference type="InterPro" id="IPR003661">
    <property type="entry name" value="HisK_dim/P_dom"/>
</dbReference>
<dbReference type="InterPro" id="IPR036890">
    <property type="entry name" value="HATPase_C_sf"/>
</dbReference>
<keyword evidence="3" id="KW-0597">Phosphoprotein</keyword>
<proteinExistence type="predicted"/>
<evidence type="ECO:0000256" key="6">
    <source>
        <dbReference type="ARBA" id="ARBA00023012"/>
    </source>
</evidence>
<protein>
    <recommendedName>
        <fullName evidence="2">histidine kinase</fullName>
        <ecNumber evidence="2">2.7.13.3</ecNumber>
    </recommendedName>
</protein>
<dbReference type="Proteomes" id="UP001644719">
    <property type="component" value="Unassembled WGS sequence"/>
</dbReference>
<dbReference type="PROSITE" id="PS51257">
    <property type="entry name" value="PROKAR_LIPOPROTEIN"/>
    <property type="match status" value="1"/>
</dbReference>
<dbReference type="Pfam" id="PF00512">
    <property type="entry name" value="HisKA"/>
    <property type="match status" value="1"/>
</dbReference>
<keyword evidence="6" id="KW-0902">Two-component regulatory system</keyword>
<dbReference type="PANTHER" id="PTHR43711:SF1">
    <property type="entry name" value="HISTIDINE KINASE 1"/>
    <property type="match status" value="1"/>
</dbReference>
<dbReference type="EC" id="2.7.13.3" evidence="2"/>
<dbReference type="InterPro" id="IPR003594">
    <property type="entry name" value="HATPase_dom"/>
</dbReference>
<keyword evidence="10" id="KW-1185">Reference proteome</keyword>
<evidence type="ECO:0000313" key="9">
    <source>
        <dbReference type="EMBL" id="NSG86471.1"/>
    </source>
</evidence>
<name>A0ABX2HB42_9FIRM</name>
<comment type="caution">
    <text evidence="9">The sequence shown here is derived from an EMBL/GenBank/DDBJ whole genome shotgun (WGS) entry which is preliminary data.</text>
</comment>
<keyword evidence="5 9" id="KW-0418">Kinase</keyword>
<evidence type="ECO:0000256" key="2">
    <source>
        <dbReference type="ARBA" id="ARBA00012438"/>
    </source>
</evidence>
<dbReference type="RefSeq" id="WP_173770077.1">
    <property type="nucleotide sequence ID" value="NZ_JAAITS010000041.1"/>
</dbReference>
<organism evidence="9 10">
    <name type="scientific">Blautia faecis</name>
    <dbReference type="NCBI Taxonomy" id="871665"/>
    <lineage>
        <taxon>Bacteria</taxon>
        <taxon>Bacillati</taxon>
        <taxon>Bacillota</taxon>
        <taxon>Clostridia</taxon>
        <taxon>Lachnospirales</taxon>
        <taxon>Lachnospiraceae</taxon>
        <taxon>Blautia</taxon>
    </lineage>
</organism>
<evidence type="ECO:0000256" key="1">
    <source>
        <dbReference type="ARBA" id="ARBA00000085"/>
    </source>
</evidence>
<dbReference type="InterPro" id="IPR050736">
    <property type="entry name" value="Sensor_HK_Regulatory"/>
</dbReference>
<keyword evidence="7" id="KW-1133">Transmembrane helix</keyword>
<feature type="transmembrane region" description="Helical" evidence="7">
    <location>
        <begin position="180"/>
        <end position="200"/>
    </location>
</feature>
<dbReference type="SMART" id="SM00388">
    <property type="entry name" value="HisKA"/>
    <property type="match status" value="1"/>
</dbReference>
<dbReference type="Gene3D" id="1.10.287.130">
    <property type="match status" value="1"/>
</dbReference>
<dbReference type="EMBL" id="JAAITS010000041">
    <property type="protein sequence ID" value="NSG86471.1"/>
    <property type="molecule type" value="Genomic_DNA"/>
</dbReference>
<dbReference type="Pfam" id="PF02518">
    <property type="entry name" value="HATPase_c"/>
    <property type="match status" value="1"/>
</dbReference>
<reference evidence="9 10" key="1">
    <citation type="journal article" date="2020" name="Cell Host Microbe">
        <title>Functional and Genomic Variation between Human-Derived Isolates of Lachnospiraceae Reveals Inter- and Intra-Species Diversity.</title>
        <authorList>
            <person name="Sorbara M.T."/>
            <person name="Littmann E.R."/>
            <person name="Fontana E."/>
            <person name="Moody T.U."/>
            <person name="Kohout C.E."/>
            <person name="Gjonbalaj M."/>
            <person name="Eaton V."/>
            <person name="Seok R."/>
            <person name="Leiner I.M."/>
            <person name="Pamer E.G."/>
        </authorList>
    </citation>
    <scope>NUCLEOTIDE SEQUENCE [LARGE SCALE GENOMIC DNA]</scope>
    <source>
        <strain evidence="9 10">MSK.17.74</strain>
    </source>
</reference>
<dbReference type="SMART" id="SM00387">
    <property type="entry name" value="HATPase_c"/>
    <property type="match status" value="1"/>
</dbReference>
<dbReference type="InterPro" id="IPR036097">
    <property type="entry name" value="HisK_dim/P_sf"/>
</dbReference>
<keyword evidence="4" id="KW-0808">Transferase</keyword>
<dbReference type="Gene3D" id="3.30.565.10">
    <property type="entry name" value="Histidine kinase-like ATPase, C-terminal domain"/>
    <property type="match status" value="1"/>
</dbReference>
<evidence type="ECO:0000256" key="5">
    <source>
        <dbReference type="ARBA" id="ARBA00022777"/>
    </source>
</evidence>
<evidence type="ECO:0000256" key="4">
    <source>
        <dbReference type="ARBA" id="ARBA00022679"/>
    </source>
</evidence>
<feature type="domain" description="Histidine kinase" evidence="8">
    <location>
        <begin position="221"/>
        <end position="433"/>
    </location>
</feature>
<dbReference type="GO" id="GO:0016301">
    <property type="term" value="F:kinase activity"/>
    <property type="evidence" value="ECO:0007669"/>
    <property type="project" value="UniProtKB-KW"/>
</dbReference>
<dbReference type="SUPFAM" id="SSF55874">
    <property type="entry name" value="ATPase domain of HSP90 chaperone/DNA topoisomerase II/histidine kinase"/>
    <property type="match status" value="1"/>
</dbReference>
<evidence type="ECO:0000256" key="7">
    <source>
        <dbReference type="SAM" id="Phobius"/>
    </source>
</evidence>
<dbReference type="PROSITE" id="PS50109">
    <property type="entry name" value="HIS_KIN"/>
    <property type="match status" value="1"/>
</dbReference>
<dbReference type="CDD" id="cd00075">
    <property type="entry name" value="HATPase"/>
    <property type="match status" value="1"/>
</dbReference>
<dbReference type="InterPro" id="IPR004358">
    <property type="entry name" value="Sig_transdc_His_kin-like_C"/>
</dbReference>
<comment type="catalytic activity">
    <reaction evidence="1">
        <text>ATP + protein L-histidine = ADP + protein N-phospho-L-histidine.</text>
        <dbReference type="EC" id="2.7.13.3"/>
    </reaction>
</comment>
<evidence type="ECO:0000259" key="8">
    <source>
        <dbReference type="PROSITE" id="PS50109"/>
    </source>
</evidence>
<feature type="transmembrane region" description="Helical" evidence="7">
    <location>
        <begin position="12"/>
        <end position="32"/>
    </location>
</feature>
<dbReference type="PANTHER" id="PTHR43711">
    <property type="entry name" value="TWO-COMPONENT HISTIDINE KINASE"/>
    <property type="match status" value="1"/>
</dbReference>
<dbReference type="SUPFAM" id="SSF47384">
    <property type="entry name" value="Homodimeric domain of signal transducing histidine kinase"/>
    <property type="match status" value="1"/>
</dbReference>
<sequence>MFKKLHRQMTIFASLITSGIPILMAVSCLVISERGLTHNTYERFLNNGNSCVAYLENQTVLSHKWILEAKQEYKVEFRIRNNGKKLYFDKLDTESQNQDKKEEDLSSVENMLTEAARISREEQGLDVDYMGSLSLSKTVYFETSDFYACTALIPKGSGVLSLVLVYPLDGLKTQIFHQRVWFGGMVLLAVLALVTFSWFFTGKMLRPLEENQRKQTQFIASASHELRSPLAVILSSVQAMESDWENAGRFLKTIKSEGDRMSRLIGDMLSLANADNKSWSIMKTDCELDTLLLDTYEKYQPILHGKKISLKVVLPEEPLSICKCDSARISQVLEILLDNGASYVSVGGRMEMGVKENEKYFQLYVQDNGPGISDENKEAVFRRFYRADPARKEKQHFGLGLCIAREIVTLHKGSIRILDTPGGGSTFVIRLPK</sequence>
<gene>
    <name evidence="9" type="ORF">G5B17_13890</name>
</gene>
<dbReference type="InterPro" id="IPR005467">
    <property type="entry name" value="His_kinase_dom"/>
</dbReference>
<keyword evidence="7" id="KW-0812">Transmembrane</keyword>
<evidence type="ECO:0000256" key="3">
    <source>
        <dbReference type="ARBA" id="ARBA00022553"/>
    </source>
</evidence>
<keyword evidence="7" id="KW-0472">Membrane</keyword>
<dbReference type="PRINTS" id="PR00344">
    <property type="entry name" value="BCTRLSENSOR"/>
</dbReference>
<dbReference type="CDD" id="cd00082">
    <property type="entry name" value="HisKA"/>
    <property type="match status" value="1"/>
</dbReference>
<evidence type="ECO:0000313" key="10">
    <source>
        <dbReference type="Proteomes" id="UP001644719"/>
    </source>
</evidence>
<accession>A0ABX2HB42</accession>